<dbReference type="SUPFAM" id="SSF52374">
    <property type="entry name" value="Nucleotidylyl transferase"/>
    <property type="match status" value="1"/>
</dbReference>
<sequence length="288" mass="30643">MLVVRTVAELCEEMARRDGPIGLVPTMGALHAGHLALVERAKDECETVVMSIFVNPAQFNDARDLATYPRDEERDLETAAEAGVDVVFLPDPVEMYPRGYATNIVVSGPVAETLEGAKRGRSHFDGVATVVAKLMIASAADAAYFGQKDAQQVIVVQRMVTDLGLPVRVVACPIVRDADGLALSSRNVHLSDEERARALAIPRSLNAIADAVAGGEIDARTLAARALDVLAEAEVLVEYIAFVDPDSLEPVDEIDREVLVAFAGSVGTTRLLDNIVIGPGSGTGEKSR</sequence>
<dbReference type="InterPro" id="IPR004821">
    <property type="entry name" value="Cyt_trans-like"/>
</dbReference>
<comment type="function">
    <text evidence="8">Catalyzes the condensation of pantoate with beta-alanine in an ATP-dependent reaction via a pantoyl-adenylate intermediate.</text>
</comment>
<comment type="subunit">
    <text evidence="8">Homodimer.</text>
</comment>
<dbReference type="PANTHER" id="PTHR21299:SF1">
    <property type="entry name" value="PANTOATE--BETA-ALANINE LIGASE"/>
    <property type="match status" value="1"/>
</dbReference>
<dbReference type="UniPathway" id="UPA00028">
    <property type="reaction ID" value="UER00005"/>
</dbReference>
<evidence type="ECO:0000256" key="4">
    <source>
        <dbReference type="ARBA" id="ARBA00022655"/>
    </source>
</evidence>
<evidence type="ECO:0000313" key="10">
    <source>
        <dbReference type="Proteomes" id="UP000316196"/>
    </source>
</evidence>
<evidence type="ECO:0000256" key="1">
    <source>
        <dbReference type="ARBA" id="ARBA00004990"/>
    </source>
</evidence>
<keyword evidence="5 8" id="KW-0547">Nucleotide-binding</keyword>
<dbReference type="InterPro" id="IPR014729">
    <property type="entry name" value="Rossmann-like_a/b/a_fold"/>
</dbReference>
<dbReference type="NCBIfam" id="TIGR00125">
    <property type="entry name" value="cyt_tran_rel"/>
    <property type="match status" value="1"/>
</dbReference>
<dbReference type="PANTHER" id="PTHR21299">
    <property type="entry name" value="CYTIDYLATE KINASE/PANTOATE-BETA-ALANINE LIGASE"/>
    <property type="match status" value="1"/>
</dbReference>
<dbReference type="NCBIfam" id="TIGR00018">
    <property type="entry name" value="panC"/>
    <property type="match status" value="1"/>
</dbReference>
<protein>
    <recommendedName>
        <fullName evidence="8">Pantothenate synthetase</fullName>
        <shortName evidence="8">PS</shortName>
        <ecNumber evidence="8">6.3.2.1</ecNumber>
    </recommendedName>
    <alternativeName>
        <fullName evidence="8">Pantoate--beta-alanine ligase</fullName>
    </alternativeName>
    <alternativeName>
        <fullName evidence="8">Pantoate-activating enzyme</fullName>
    </alternativeName>
</protein>
<keyword evidence="6 8" id="KW-0067">ATP-binding</keyword>
<evidence type="ECO:0000313" key="9">
    <source>
        <dbReference type="EMBL" id="TQL62596.1"/>
    </source>
</evidence>
<keyword evidence="8" id="KW-0963">Cytoplasm</keyword>
<proteinExistence type="inferred from homology"/>
<evidence type="ECO:0000256" key="8">
    <source>
        <dbReference type="HAMAP-Rule" id="MF_00158"/>
    </source>
</evidence>
<dbReference type="GO" id="GO:0015940">
    <property type="term" value="P:pantothenate biosynthetic process"/>
    <property type="evidence" value="ECO:0007669"/>
    <property type="project" value="UniProtKB-UniRule"/>
</dbReference>
<gene>
    <name evidence="8" type="primary">panC</name>
    <name evidence="9" type="ORF">FB460_0380</name>
</gene>
<keyword evidence="4 8" id="KW-0566">Pantothenate biosynthesis</keyword>
<keyword evidence="10" id="KW-1185">Reference proteome</keyword>
<evidence type="ECO:0000256" key="2">
    <source>
        <dbReference type="ARBA" id="ARBA00009256"/>
    </source>
</evidence>
<feature type="binding site" evidence="8">
    <location>
        <begin position="146"/>
        <end position="149"/>
    </location>
    <ligand>
        <name>ATP</name>
        <dbReference type="ChEBI" id="CHEBI:30616"/>
    </ligand>
</feature>
<dbReference type="HAMAP" id="MF_00158">
    <property type="entry name" value="PanC"/>
    <property type="match status" value="1"/>
</dbReference>
<dbReference type="GO" id="GO:0005829">
    <property type="term" value="C:cytosol"/>
    <property type="evidence" value="ECO:0007669"/>
    <property type="project" value="TreeGrafter"/>
</dbReference>
<dbReference type="Gene3D" id="3.40.50.620">
    <property type="entry name" value="HUPs"/>
    <property type="match status" value="1"/>
</dbReference>
<accession>A0A542ZQN8</accession>
<dbReference type="Proteomes" id="UP000316196">
    <property type="component" value="Unassembled WGS sequence"/>
</dbReference>
<comment type="caution">
    <text evidence="9">The sequence shown here is derived from an EMBL/GenBank/DDBJ whole genome shotgun (WGS) entry which is preliminary data.</text>
</comment>
<comment type="miscellaneous">
    <text evidence="8">The reaction proceeds by a bi uni uni bi ping pong mechanism.</text>
</comment>
<dbReference type="AlphaFoldDB" id="A0A542ZQN8"/>
<evidence type="ECO:0000256" key="7">
    <source>
        <dbReference type="ARBA" id="ARBA00048258"/>
    </source>
</evidence>
<dbReference type="GO" id="GO:0004592">
    <property type="term" value="F:pantoate-beta-alanine ligase activity"/>
    <property type="evidence" value="ECO:0007669"/>
    <property type="project" value="UniProtKB-UniRule"/>
</dbReference>
<feature type="binding site" evidence="8">
    <location>
        <begin position="27"/>
        <end position="34"/>
    </location>
    <ligand>
        <name>ATP</name>
        <dbReference type="ChEBI" id="CHEBI:30616"/>
    </ligand>
</feature>
<dbReference type="OrthoDB" id="9773087at2"/>
<keyword evidence="3 8" id="KW-0436">Ligase</keyword>
<evidence type="ECO:0000256" key="3">
    <source>
        <dbReference type="ARBA" id="ARBA00022598"/>
    </source>
</evidence>
<feature type="binding site" evidence="8">
    <location>
        <position position="58"/>
    </location>
    <ligand>
        <name>beta-alanine</name>
        <dbReference type="ChEBI" id="CHEBI:57966"/>
    </ligand>
</feature>
<organism evidence="9 10">
    <name type="scientific">Propioniferax innocua</name>
    <dbReference type="NCBI Taxonomy" id="1753"/>
    <lineage>
        <taxon>Bacteria</taxon>
        <taxon>Bacillati</taxon>
        <taxon>Actinomycetota</taxon>
        <taxon>Actinomycetes</taxon>
        <taxon>Propionibacteriales</taxon>
        <taxon>Propionibacteriaceae</taxon>
        <taxon>Propioniferax</taxon>
    </lineage>
</organism>
<dbReference type="CDD" id="cd00560">
    <property type="entry name" value="PanC"/>
    <property type="match status" value="1"/>
</dbReference>
<comment type="pathway">
    <text evidence="1 8">Cofactor biosynthesis; (R)-pantothenate biosynthesis; (R)-pantothenate from (R)-pantoate and beta-alanine: step 1/1.</text>
</comment>
<reference evidence="9 10" key="1">
    <citation type="submission" date="2019-06" db="EMBL/GenBank/DDBJ databases">
        <title>Sequencing the genomes of 1000 actinobacteria strains.</title>
        <authorList>
            <person name="Klenk H.-P."/>
        </authorList>
    </citation>
    <scope>NUCLEOTIDE SEQUENCE [LARGE SCALE GENOMIC DNA]</scope>
    <source>
        <strain evidence="9 10">DSM 8251</strain>
    </source>
</reference>
<comment type="catalytic activity">
    <reaction evidence="7 8">
        <text>(R)-pantoate + beta-alanine + ATP = (R)-pantothenate + AMP + diphosphate + H(+)</text>
        <dbReference type="Rhea" id="RHEA:10912"/>
        <dbReference type="ChEBI" id="CHEBI:15378"/>
        <dbReference type="ChEBI" id="CHEBI:15980"/>
        <dbReference type="ChEBI" id="CHEBI:29032"/>
        <dbReference type="ChEBI" id="CHEBI:30616"/>
        <dbReference type="ChEBI" id="CHEBI:33019"/>
        <dbReference type="ChEBI" id="CHEBI:57966"/>
        <dbReference type="ChEBI" id="CHEBI:456215"/>
        <dbReference type="EC" id="6.3.2.1"/>
    </reaction>
</comment>
<comment type="subcellular location">
    <subcellularLocation>
        <location evidence="8">Cytoplasm</location>
    </subcellularLocation>
</comment>
<dbReference type="EC" id="6.3.2.1" evidence="8"/>
<feature type="active site" description="Proton donor" evidence="8">
    <location>
        <position position="34"/>
    </location>
</feature>
<dbReference type="Pfam" id="PF02569">
    <property type="entry name" value="Pantoate_ligase"/>
    <property type="match status" value="1"/>
</dbReference>
<comment type="similarity">
    <text evidence="2 8">Belongs to the pantothenate synthetase family.</text>
</comment>
<dbReference type="InterPro" id="IPR003721">
    <property type="entry name" value="Pantoate_ligase"/>
</dbReference>
<dbReference type="EMBL" id="VFOR01000001">
    <property type="protein sequence ID" value="TQL62596.1"/>
    <property type="molecule type" value="Genomic_DNA"/>
</dbReference>
<dbReference type="InterPro" id="IPR042176">
    <property type="entry name" value="Pantoate_ligase_C"/>
</dbReference>
<name>A0A542ZQN8_9ACTN</name>
<dbReference type="Gene3D" id="3.30.1300.10">
    <property type="entry name" value="Pantoate-beta-alanine ligase, C-terminal domain"/>
    <property type="match status" value="1"/>
</dbReference>
<feature type="binding site" evidence="8">
    <location>
        <position position="58"/>
    </location>
    <ligand>
        <name>(R)-pantoate</name>
        <dbReference type="ChEBI" id="CHEBI:15980"/>
    </ligand>
</feature>
<feature type="binding site" evidence="8">
    <location>
        <position position="175"/>
    </location>
    <ligand>
        <name>ATP</name>
        <dbReference type="ChEBI" id="CHEBI:30616"/>
    </ligand>
</feature>
<dbReference type="GO" id="GO:0005524">
    <property type="term" value="F:ATP binding"/>
    <property type="evidence" value="ECO:0007669"/>
    <property type="project" value="UniProtKB-KW"/>
</dbReference>
<feature type="binding site" evidence="8">
    <location>
        <begin position="183"/>
        <end position="186"/>
    </location>
    <ligand>
        <name>ATP</name>
        <dbReference type="ChEBI" id="CHEBI:30616"/>
    </ligand>
</feature>
<evidence type="ECO:0000256" key="5">
    <source>
        <dbReference type="ARBA" id="ARBA00022741"/>
    </source>
</evidence>
<feature type="binding site" evidence="8">
    <location>
        <position position="152"/>
    </location>
    <ligand>
        <name>(R)-pantoate</name>
        <dbReference type="ChEBI" id="CHEBI:15980"/>
    </ligand>
</feature>
<dbReference type="RefSeq" id="WP_142092416.1">
    <property type="nucleotide sequence ID" value="NZ_BAAAMD010000001.1"/>
</dbReference>
<evidence type="ECO:0000256" key="6">
    <source>
        <dbReference type="ARBA" id="ARBA00022840"/>
    </source>
</evidence>